<evidence type="ECO:0000256" key="4">
    <source>
        <dbReference type="ARBA" id="ARBA00022989"/>
    </source>
</evidence>
<sequence>MNALLSLYQRGARNGSLFAVLSAAGFSLKAIFVKLAYAAAPVDALTVLAMRMGLALPLFAWLLWLSRSPGSVALSMQDWARVVLLGMFGYYLSSLFDFYGLESISAGLERLILFTYPTLVLVFQALAFRERPSRRTLLAMGLCYLGLGVALMHDIGSTDMGAQVMVGAAWVFASAVTYALYYLGTGVMVKRLGSMRLAGLAGSASALMVLAHYGATADIGQLGMLPVAVWGYAALMALLSTVLPVYWMALAIQRMGTTNTAAVGNLGPVLTILASWVLLDEAISAYQLAGLALVLFGVSRLKPAAPKAVATEDAAPSAAHSPRGSGQA</sequence>
<dbReference type="RefSeq" id="WP_173175701.1">
    <property type="nucleotide sequence ID" value="NZ_AP023189.1"/>
</dbReference>
<feature type="transmembrane region" description="Helical" evidence="7">
    <location>
        <begin position="261"/>
        <end position="279"/>
    </location>
</feature>
<accession>A0ABQ4VXL0</accession>
<keyword evidence="4 7" id="KW-1133">Transmembrane helix</keyword>
<reference evidence="9 10" key="1">
    <citation type="submission" date="2021-12" db="EMBL/GenBank/DDBJ databases">
        <title>Characterization of novel class B3 metallo-beta-lactamase from novel Pseudomonas species.</title>
        <authorList>
            <person name="Yamada K."/>
            <person name="Aoki K."/>
            <person name="Ishii Y."/>
        </authorList>
    </citation>
    <scope>NUCLEOTIDE SEQUENCE [LARGE SCALE GENOMIC DNA]</scope>
    <source>
        <strain evidence="9 10">TUM20286</strain>
    </source>
</reference>
<evidence type="ECO:0000256" key="3">
    <source>
        <dbReference type="ARBA" id="ARBA00022692"/>
    </source>
</evidence>
<dbReference type="PANTHER" id="PTHR42920:SF5">
    <property type="entry name" value="EAMA DOMAIN-CONTAINING PROTEIN"/>
    <property type="match status" value="1"/>
</dbReference>
<keyword evidence="2" id="KW-1003">Cell membrane</keyword>
<feature type="transmembrane region" description="Helical" evidence="7">
    <location>
        <begin position="285"/>
        <end position="301"/>
    </location>
</feature>
<gene>
    <name evidence="9" type="ORF">TUM20286_17720</name>
</gene>
<name>A0ABQ4VXL0_9PSED</name>
<evidence type="ECO:0000256" key="7">
    <source>
        <dbReference type="SAM" id="Phobius"/>
    </source>
</evidence>
<evidence type="ECO:0000256" key="5">
    <source>
        <dbReference type="ARBA" id="ARBA00023136"/>
    </source>
</evidence>
<dbReference type="Pfam" id="PF00892">
    <property type="entry name" value="EamA"/>
    <property type="match status" value="2"/>
</dbReference>
<dbReference type="PANTHER" id="PTHR42920">
    <property type="entry name" value="OS03G0707200 PROTEIN-RELATED"/>
    <property type="match status" value="1"/>
</dbReference>
<dbReference type="Proteomes" id="UP001054892">
    <property type="component" value="Unassembled WGS sequence"/>
</dbReference>
<dbReference type="InterPro" id="IPR037185">
    <property type="entry name" value="EmrE-like"/>
</dbReference>
<proteinExistence type="predicted"/>
<feature type="transmembrane region" description="Helical" evidence="7">
    <location>
        <begin position="227"/>
        <end position="249"/>
    </location>
</feature>
<evidence type="ECO:0000256" key="6">
    <source>
        <dbReference type="SAM" id="MobiDB-lite"/>
    </source>
</evidence>
<feature type="transmembrane region" description="Helical" evidence="7">
    <location>
        <begin position="137"/>
        <end position="156"/>
    </location>
</feature>
<evidence type="ECO:0000313" key="10">
    <source>
        <dbReference type="Proteomes" id="UP001054892"/>
    </source>
</evidence>
<feature type="transmembrane region" description="Helical" evidence="7">
    <location>
        <begin position="195"/>
        <end position="215"/>
    </location>
</feature>
<comment type="caution">
    <text evidence="9">The sequence shown here is derived from an EMBL/GenBank/DDBJ whole genome shotgun (WGS) entry which is preliminary data.</text>
</comment>
<dbReference type="InterPro" id="IPR000620">
    <property type="entry name" value="EamA_dom"/>
</dbReference>
<dbReference type="InterPro" id="IPR051258">
    <property type="entry name" value="Diverse_Substrate_Transporter"/>
</dbReference>
<evidence type="ECO:0000256" key="1">
    <source>
        <dbReference type="ARBA" id="ARBA00004651"/>
    </source>
</evidence>
<keyword evidence="3 7" id="KW-0812">Transmembrane</keyword>
<protein>
    <submittedName>
        <fullName evidence="9">Permease</fullName>
    </submittedName>
</protein>
<evidence type="ECO:0000313" key="9">
    <source>
        <dbReference type="EMBL" id="GJN52020.1"/>
    </source>
</evidence>
<feature type="transmembrane region" description="Helical" evidence="7">
    <location>
        <begin position="48"/>
        <end position="66"/>
    </location>
</feature>
<keyword evidence="5 7" id="KW-0472">Membrane</keyword>
<evidence type="ECO:0000259" key="8">
    <source>
        <dbReference type="Pfam" id="PF00892"/>
    </source>
</evidence>
<dbReference type="SUPFAM" id="SSF103481">
    <property type="entry name" value="Multidrug resistance efflux transporter EmrE"/>
    <property type="match status" value="2"/>
</dbReference>
<feature type="transmembrane region" description="Helical" evidence="7">
    <location>
        <begin position="78"/>
        <end position="99"/>
    </location>
</feature>
<feature type="transmembrane region" description="Helical" evidence="7">
    <location>
        <begin position="162"/>
        <end position="183"/>
    </location>
</feature>
<feature type="region of interest" description="Disordered" evidence="6">
    <location>
        <begin position="309"/>
        <end position="328"/>
    </location>
</feature>
<organism evidence="9 10">
    <name type="scientific">Pseudomonas tohonis</name>
    <dbReference type="NCBI Taxonomy" id="2725477"/>
    <lineage>
        <taxon>Bacteria</taxon>
        <taxon>Pseudomonadati</taxon>
        <taxon>Pseudomonadota</taxon>
        <taxon>Gammaproteobacteria</taxon>
        <taxon>Pseudomonadales</taxon>
        <taxon>Pseudomonadaceae</taxon>
        <taxon>Pseudomonas</taxon>
    </lineage>
</organism>
<comment type="subcellular location">
    <subcellularLocation>
        <location evidence="1">Cell membrane</location>
        <topology evidence="1">Multi-pass membrane protein</topology>
    </subcellularLocation>
</comment>
<evidence type="ECO:0000256" key="2">
    <source>
        <dbReference type="ARBA" id="ARBA00022475"/>
    </source>
</evidence>
<feature type="domain" description="EamA" evidence="8">
    <location>
        <begin position="15"/>
        <end position="150"/>
    </location>
</feature>
<feature type="domain" description="EamA" evidence="8">
    <location>
        <begin position="166"/>
        <end position="298"/>
    </location>
</feature>
<keyword evidence="10" id="KW-1185">Reference proteome</keyword>
<feature type="transmembrane region" description="Helical" evidence="7">
    <location>
        <begin position="111"/>
        <end position="128"/>
    </location>
</feature>
<dbReference type="EMBL" id="BQKM01000003">
    <property type="protein sequence ID" value="GJN52020.1"/>
    <property type="molecule type" value="Genomic_DNA"/>
</dbReference>